<keyword evidence="7" id="KW-0408">Iron</keyword>
<dbReference type="InterPro" id="IPR027417">
    <property type="entry name" value="P-loop_NTPase"/>
</dbReference>
<dbReference type="Proteomes" id="UP001464923">
    <property type="component" value="Unassembled WGS sequence"/>
</dbReference>
<dbReference type="PROSITE" id="PS00211">
    <property type="entry name" value="ABC_TRANSPORTER_1"/>
    <property type="match status" value="1"/>
</dbReference>
<evidence type="ECO:0000259" key="10">
    <source>
        <dbReference type="PROSITE" id="PS50893"/>
    </source>
</evidence>
<dbReference type="EMBL" id="JBEDNP010000004">
    <property type="protein sequence ID" value="MEQ3538857.1"/>
    <property type="molecule type" value="Genomic_DNA"/>
</dbReference>
<evidence type="ECO:0000256" key="4">
    <source>
        <dbReference type="ARBA" id="ARBA00022496"/>
    </source>
</evidence>
<evidence type="ECO:0000256" key="1">
    <source>
        <dbReference type="ARBA" id="ARBA00004202"/>
    </source>
</evidence>
<dbReference type="SMART" id="SM00382">
    <property type="entry name" value="AAA"/>
    <property type="match status" value="1"/>
</dbReference>
<dbReference type="RefSeq" id="WP_345652519.1">
    <property type="nucleotide sequence ID" value="NZ_BAABLY010000082.1"/>
</dbReference>
<dbReference type="GO" id="GO:0005524">
    <property type="term" value="F:ATP binding"/>
    <property type="evidence" value="ECO:0007669"/>
    <property type="project" value="UniProtKB-KW"/>
</dbReference>
<accession>A0ABV1JSC4</accession>
<keyword evidence="4" id="KW-0410">Iron transport</keyword>
<evidence type="ECO:0000256" key="3">
    <source>
        <dbReference type="ARBA" id="ARBA00022475"/>
    </source>
</evidence>
<dbReference type="InterPro" id="IPR051535">
    <property type="entry name" value="Siderophore_ABC-ATPase"/>
</dbReference>
<protein>
    <submittedName>
        <fullName evidence="11">ABC transporter ATP-binding protein</fullName>
    </submittedName>
</protein>
<keyword evidence="3" id="KW-1003">Cell membrane</keyword>
<comment type="caution">
    <text evidence="11">The sequence shown here is derived from an EMBL/GenBank/DDBJ whole genome shotgun (WGS) entry which is preliminary data.</text>
</comment>
<sequence>MTVLRAEGVTVRFDGRTVLDGVDLAVARGRWLSLVGRNGCGKTTLLRVLAGLHRPDAGAVHLADRPLAGTPRREVAKRVAVLPQALPPLGGVTVRALVAQGRYAVRGPLGMFGGGADAAVADALAATGTEAWADTPVELLSGGERQRVRIALALAQDAPVLLLDEPTTYLDVRHQLEVLDLVRELQVQRGLTVVAVLHDLAQAARCADRIVALRDGRVHADGTPGDVVDERLLAEVFGVRGVVSTHEGRLTCSYLDADPAQAGAVAGSGASARRSSTEE</sequence>
<dbReference type="CDD" id="cd03214">
    <property type="entry name" value="ABC_Iron-Siderophores_B12_Hemin"/>
    <property type="match status" value="1"/>
</dbReference>
<evidence type="ECO:0000256" key="7">
    <source>
        <dbReference type="ARBA" id="ARBA00023004"/>
    </source>
</evidence>
<dbReference type="PANTHER" id="PTHR42771">
    <property type="entry name" value="IRON(3+)-HYDROXAMATE IMPORT ATP-BINDING PROTEIN FHUC"/>
    <property type="match status" value="1"/>
</dbReference>
<evidence type="ECO:0000256" key="5">
    <source>
        <dbReference type="ARBA" id="ARBA00022741"/>
    </source>
</evidence>
<dbReference type="PANTHER" id="PTHR42771:SF2">
    <property type="entry name" value="IRON(3+)-HYDROXAMATE IMPORT ATP-BINDING PROTEIN FHUC"/>
    <property type="match status" value="1"/>
</dbReference>
<reference evidence="11 12" key="1">
    <citation type="submission" date="2024-03" db="EMBL/GenBank/DDBJ databases">
        <title>Draft genome sequence of Pseudonocardia tropica JCM 19149.</title>
        <authorList>
            <person name="Butdee W."/>
            <person name="Duangmal K."/>
        </authorList>
    </citation>
    <scope>NUCLEOTIDE SEQUENCE [LARGE SCALE GENOMIC DNA]</scope>
    <source>
        <strain evidence="11 12">JCM 19149</strain>
    </source>
</reference>
<organism evidence="11 12">
    <name type="scientific">Pseudonocardia tropica</name>
    <dbReference type="NCBI Taxonomy" id="681289"/>
    <lineage>
        <taxon>Bacteria</taxon>
        <taxon>Bacillati</taxon>
        <taxon>Actinomycetota</taxon>
        <taxon>Actinomycetes</taxon>
        <taxon>Pseudonocardiales</taxon>
        <taxon>Pseudonocardiaceae</taxon>
        <taxon>Pseudonocardia</taxon>
    </lineage>
</organism>
<keyword evidence="9" id="KW-0472">Membrane</keyword>
<feature type="domain" description="ABC transporter" evidence="10">
    <location>
        <begin position="4"/>
        <end position="240"/>
    </location>
</feature>
<keyword evidence="12" id="KW-1185">Reference proteome</keyword>
<dbReference type="PROSITE" id="PS50893">
    <property type="entry name" value="ABC_TRANSPORTER_2"/>
    <property type="match status" value="1"/>
</dbReference>
<keyword evidence="6 11" id="KW-0067">ATP-binding</keyword>
<dbReference type="Pfam" id="PF00005">
    <property type="entry name" value="ABC_tran"/>
    <property type="match status" value="1"/>
</dbReference>
<gene>
    <name evidence="11" type="ORF">WHI96_08500</name>
</gene>
<dbReference type="InterPro" id="IPR003593">
    <property type="entry name" value="AAA+_ATPase"/>
</dbReference>
<evidence type="ECO:0000313" key="11">
    <source>
        <dbReference type="EMBL" id="MEQ3538857.1"/>
    </source>
</evidence>
<dbReference type="Gene3D" id="3.40.50.300">
    <property type="entry name" value="P-loop containing nucleotide triphosphate hydrolases"/>
    <property type="match status" value="1"/>
</dbReference>
<evidence type="ECO:0000256" key="6">
    <source>
        <dbReference type="ARBA" id="ARBA00022840"/>
    </source>
</evidence>
<keyword evidence="2" id="KW-0813">Transport</keyword>
<comment type="subcellular location">
    <subcellularLocation>
        <location evidence="1">Cell membrane</location>
        <topology evidence="1">Peripheral membrane protein</topology>
    </subcellularLocation>
</comment>
<name>A0ABV1JSC4_9PSEU</name>
<evidence type="ECO:0000313" key="12">
    <source>
        <dbReference type="Proteomes" id="UP001464923"/>
    </source>
</evidence>
<keyword evidence="5" id="KW-0547">Nucleotide-binding</keyword>
<evidence type="ECO:0000256" key="2">
    <source>
        <dbReference type="ARBA" id="ARBA00022448"/>
    </source>
</evidence>
<evidence type="ECO:0000256" key="9">
    <source>
        <dbReference type="ARBA" id="ARBA00023136"/>
    </source>
</evidence>
<evidence type="ECO:0000256" key="8">
    <source>
        <dbReference type="ARBA" id="ARBA00023065"/>
    </source>
</evidence>
<keyword evidence="8" id="KW-0406">Ion transport</keyword>
<dbReference type="SUPFAM" id="SSF52540">
    <property type="entry name" value="P-loop containing nucleoside triphosphate hydrolases"/>
    <property type="match status" value="1"/>
</dbReference>
<dbReference type="InterPro" id="IPR017871">
    <property type="entry name" value="ABC_transporter-like_CS"/>
</dbReference>
<dbReference type="InterPro" id="IPR003439">
    <property type="entry name" value="ABC_transporter-like_ATP-bd"/>
</dbReference>
<proteinExistence type="predicted"/>